<feature type="transmembrane region" description="Helical" evidence="6">
    <location>
        <begin position="38"/>
        <end position="56"/>
    </location>
</feature>
<dbReference type="InterPro" id="IPR037185">
    <property type="entry name" value="EmrE-like"/>
</dbReference>
<protein>
    <submittedName>
        <fullName evidence="8">DMT family transporter</fullName>
    </submittedName>
</protein>
<dbReference type="PANTHER" id="PTHR32322">
    <property type="entry name" value="INNER MEMBRANE TRANSPORTER"/>
    <property type="match status" value="1"/>
</dbReference>
<dbReference type="PANTHER" id="PTHR32322:SF2">
    <property type="entry name" value="EAMA DOMAIN-CONTAINING PROTEIN"/>
    <property type="match status" value="1"/>
</dbReference>
<evidence type="ECO:0000313" key="8">
    <source>
        <dbReference type="EMBL" id="UTW08181.1"/>
    </source>
</evidence>
<name>A0ABY5HB01_9PSED</name>
<dbReference type="Pfam" id="PF00892">
    <property type="entry name" value="EamA"/>
    <property type="match status" value="2"/>
</dbReference>
<feature type="domain" description="EamA" evidence="7">
    <location>
        <begin position="14"/>
        <end position="112"/>
    </location>
</feature>
<evidence type="ECO:0000256" key="6">
    <source>
        <dbReference type="SAM" id="Phobius"/>
    </source>
</evidence>
<dbReference type="InterPro" id="IPR000620">
    <property type="entry name" value="EamA_dom"/>
</dbReference>
<comment type="similarity">
    <text evidence="2">Belongs to the EamA transporter family.</text>
</comment>
<feature type="transmembrane region" description="Helical" evidence="6">
    <location>
        <begin position="128"/>
        <end position="148"/>
    </location>
</feature>
<keyword evidence="3 6" id="KW-0812">Transmembrane</keyword>
<keyword evidence="4 6" id="KW-1133">Transmembrane helix</keyword>
<feature type="transmembrane region" description="Helical" evidence="6">
    <location>
        <begin position="98"/>
        <end position="116"/>
    </location>
</feature>
<proteinExistence type="inferred from homology"/>
<dbReference type="RefSeq" id="WP_255838788.1">
    <property type="nucleotide sequence ID" value="NZ_CP073346.1"/>
</dbReference>
<dbReference type="EMBL" id="CP073346">
    <property type="protein sequence ID" value="UTW08181.1"/>
    <property type="molecule type" value="Genomic_DNA"/>
</dbReference>
<accession>A0ABY5HB01</accession>
<keyword evidence="9" id="KW-1185">Reference proteome</keyword>
<gene>
    <name evidence="8" type="ORF">KDW96_02285</name>
</gene>
<feature type="transmembrane region" description="Helical" evidence="6">
    <location>
        <begin position="68"/>
        <end position="86"/>
    </location>
</feature>
<feature type="transmembrane region" description="Helical" evidence="6">
    <location>
        <begin position="250"/>
        <end position="268"/>
    </location>
</feature>
<dbReference type="SUPFAM" id="SSF103481">
    <property type="entry name" value="Multidrug resistance efflux transporter EmrE"/>
    <property type="match status" value="2"/>
</dbReference>
<organism evidence="8 9">
    <name type="scientific">Pseudomonas benzenivorans</name>
    <dbReference type="NCBI Taxonomy" id="556533"/>
    <lineage>
        <taxon>Bacteria</taxon>
        <taxon>Pseudomonadati</taxon>
        <taxon>Pseudomonadota</taxon>
        <taxon>Gammaproteobacteria</taxon>
        <taxon>Pseudomonadales</taxon>
        <taxon>Pseudomonadaceae</taxon>
        <taxon>Pseudomonas</taxon>
    </lineage>
</organism>
<comment type="subcellular location">
    <subcellularLocation>
        <location evidence="1">Membrane</location>
        <topology evidence="1">Multi-pass membrane protein</topology>
    </subcellularLocation>
</comment>
<feature type="transmembrane region" description="Helical" evidence="6">
    <location>
        <begin position="220"/>
        <end position="238"/>
    </location>
</feature>
<evidence type="ECO:0000259" key="7">
    <source>
        <dbReference type="Pfam" id="PF00892"/>
    </source>
</evidence>
<evidence type="ECO:0000256" key="2">
    <source>
        <dbReference type="ARBA" id="ARBA00007362"/>
    </source>
</evidence>
<evidence type="ECO:0000313" key="9">
    <source>
        <dbReference type="Proteomes" id="UP001059672"/>
    </source>
</evidence>
<reference evidence="8" key="1">
    <citation type="submission" date="2021-04" db="EMBL/GenBank/DDBJ databases">
        <title>Oceanospirillales bacteria with DddD are important DMSP degraders in coastal seawater.</title>
        <authorList>
            <person name="Liu J."/>
        </authorList>
    </citation>
    <scope>NUCLEOTIDE SEQUENCE</scope>
    <source>
        <strain evidence="8">D13-4</strain>
    </source>
</reference>
<evidence type="ECO:0000256" key="1">
    <source>
        <dbReference type="ARBA" id="ARBA00004141"/>
    </source>
</evidence>
<evidence type="ECO:0000256" key="3">
    <source>
        <dbReference type="ARBA" id="ARBA00022692"/>
    </source>
</evidence>
<dbReference type="Proteomes" id="UP001059672">
    <property type="component" value="Chromosome"/>
</dbReference>
<evidence type="ECO:0000256" key="4">
    <source>
        <dbReference type="ARBA" id="ARBA00022989"/>
    </source>
</evidence>
<dbReference type="InterPro" id="IPR050638">
    <property type="entry name" value="AA-Vitamin_Transporters"/>
</dbReference>
<feature type="domain" description="EamA" evidence="7">
    <location>
        <begin position="154"/>
        <end position="291"/>
    </location>
</feature>
<evidence type="ECO:0000256" key="5">
    <source>
        <dbReference type="ARBA" id="ARBA00023136"/>
    </source>
</evidence>
<feature type="transmembrane region" description="Helical" evidence="6">
    <location>
        <begin position="274"/>
        <end position="292"/>
    </location>
</feature>
<sequence length="303" mass="32907">MNQVSHTAAHSGMALWAVLITSSFYAAAEVTGSVDPIFLTALRLAFSAVLFLPLVFLRGEASLSRSHLAGHAWLGLLLAVYFASLFEALRHTSVVTTALLFTLVPLMTLGIELRLIPSANSRGRIMPMLMGASGAALLIIGRAGHVVVSEPYPILVYAAGCLAMAVYSPLSQWLKKDSLRQRSPVGMTFWNMLFGAVFLLGYTFYDGGWRTAALLDVADIGWLFYLALFATLGTFWLLHRATASIAPATVISYIYLSTLITTACHWFWFKQTPVILEITGALMVGFGMFALFQVGKRRGSAAA</sequence>
<feature type="transmembrane region" description="Helical" evidence="6">
    <location>
        <begin position="154"/>
        <end position="174"/>
    </location>
</feature>
<keyword evidence="5 6" id="KW-0472">Membrane</keyword>
<feature type="transmembrane region" description="Helical" evidence="6">
    <location>
        <begin position="186"/>
        <end position="205"/>
    </location>
</feature>